<name>A0A9W6WFY0_AMBMO</name>
<keyword evidence="1" id="KW-1133">Transmembrane helix</keyword>
<organism evidence="2 3">
    <name type="scientific">Ambrosiozyma monospora</name>
    <name type="common">Yeast</name>
    <name type="synonym">Endomycopsis monosporus</name>
    <dbReference type="NCBI Taxonomy" id="43982"/>
    <lineage>
        <taxon>Eukaryota</taxon>
        <taxon>Fungi</taxon>
        <taxon>Dikarya</taxon>
        <taxon>Ascomycota</taxon>
        <taxon>Saccharomycotina</taxon>
        <taxon>Pichiomycetes</taxon>
        <taxon>Pichiales</taxon>
        <taxon>Pichiaceae</taxon>
        <taxon>Ambrosiozyma</taxon>
    </lineage>
</organism>
<keyword evidence="1" id="KW-0472">Membrane</keyword>
<evidence type="ECO:0000313" key="3">
    <source>
        <dbReference type="Proteomes" id="UP001165063"/>
    </source>
</evidence>
<dbReference type="EMBL" id="BSXU01009847">
    <property type="protein sequence ID" value="GME69910.1"/>
    <property type="molecule type" value="Genomic_DNA"/>
</dbReference>
<dbReference type="AlphaFoldDB" id="A0A9W6WFY0"/>
<sequence length="112" mass="12998">MTILTHAGLQLALKFKDYVRAEGHTTKANGDRRKARDKPDTPDKRREYMIKMWLMWFMWMCLESQISIGGLGSAVSVDLVDLVDMVEEEKLREGLGEELRTLELRRDIVCKL</sequence>
<comment type="caution">
    <text evidence="2">The sequence shown here is derived from an EMBL/GenBank/DDBJ whole genome shotgun (WGS) entry which is preliminary data.</text>
</comment>
<keyword evidence="1" id="KW-0812">Transmembrane</keyword>
<gene>
    <name evidence="2" type="ORF">Amon01_000911900</name>
</gene>
<accession>A0A9W6WFY0</accession>
<dbReference type="Proteomes" id="UP001165063">
    <property type="component" value="Unassembled WGS sequence"/>
</dbReference>
<feature type="transmembrane region" description="Helical" evidence="1">
    <location>
        <begin position="53"/>
        <end position="75"/>
    </location>
</feature>
<protein>
    <submittedName>
        <fullName evidence="2">Unnamed protein product</fullName>
    </submittedName>
</protein>
<evidence type="ECO:0000313" key="2">
    <source>
        <dbReference type="EMBL" id="GME69910.1"/>
    </source>
</evidence>
<evidence type="ECO:0000256" key="1">
    <source>
        <dbReference type="SAM" id="Phobius"/>
    </source>
</evidence>
<keyword evidence="3" id="KW-1185">Reference proteome</keyword>
<reference evidence="2" key="1">
    <citation type="submission" date="2023-04" db="EMBL/GenBank/DDBJ databases">
        <title>Ambrosiozyma monospora NBRC 1965.</title>
        <authorList>
            <person name="Ichikawa N."/>
            <person name="Sato H."/>
            <person name="Tonouchi N."/>
        </authorList>
    </citation>
    <scope>NUCLEOTIDE SEQUENCE</scope>
    <source>
        <strain evidence="2">NBRC 1965</strain>
    </source>
</reference>
<proteinExistence type="predicted"/>